<comment type="similarity">
    <text evidence="1">Belongs to the 'GDXG' lipolytic enzyme family.</text>
</comment>
<feature type="chain" id="PRO_5016704462" evidence="3">
    <location>
        <begin position="24"/>
        <end position="303"/>
    </location>
</feature>
<dbReference type="OrthoDB" id="9815425at2"/>
<keyword evidence="6" id="KW-1185">Reference proteome</keyword>
<evidence type="ECO:0000313" key="6">
    <source>
        <dbReference type="Proteomes" id="UP000253426"/>
    </source>
</evidence>
<dbReference type="Gene3D" id="3.40.50.1820">
    <property type="entry name" value="alpha/beta hydrolase"/>
    <property type="match status" value="1"/>
</dbReference>
<dbReference type="InterPro" id="IPR050300">
    <property type="entry name" value="GDXG_lipolytic_enzyme"/>
</dbReference>
<keyword evidence="2 5" id="KW-0378">Hydrolase</keyword>
<dbReference type="GO" id="GO:0004806">
    <property type="term" value="F:triacylglycerol lipase activity"/>
    <property type="evidence" value="ECO:0007669"/>
    <property type="project" value="TreeGrafter"/>
</dbReference>
<evidence type="ECO:0000313" key="5">
    <source>
        <dbReference type="EMBL" id="RBP48238.1"/>
    </source>
</evidence>
<dbReference type="Proteomes" id="UP000253426">
    <property type="component" value="Unassembled WGS sequence"/>
</dbReference>
<dbReference type="Pfam" id="PF20434">
    <property type="entry name" value="BD-FAE"/>
    <property type="match status" value="1"/>
</dbReference>
<evidence type="ECO:0000256" key="3">
    <source>
        <dbReference type="SAM" id="SignalP"/>
    </source>
</evidence>
<dbReference type="InterPro" id="IPR029058">
    <property type="entry name" value="AB_hydrolase_fold"/>
</dbReference>
<dbReference type="PANTHER" id="PTHR48081:SF30">
    <property type="entry name" value="ACETYL-HYDROLASE LIPR-RELATED"/>
    <property type="match status" value="1"/>
</dbReference>
<sequence>MTFIARLGLVSLVTAALTTALHAQSPTPTQANVPYGKHTRQVLDFYQTKSPKEPGKPAPLMFFVHGGGWMNGDKANPDFLAKCLESGISVVSINYRLIPNAIEEKIDPPVKACLDDAARALQFVRSKATEWNIDKKRIMGCGGSAGGFTTLWLAYHPDMADPKSTDPIARESTRLLCAITFVPQTSLDPKQMRDWIPNNEYGNHAFSLPSYQAFLDKREALMPWIEKFSPYLLATSDDPPVYLFYDSVPAMGQPAKDPPHSANFGAGLVEKLKSVGAPYEFNYTGAKDVKHPDIFGFFLEYLK</sequence>
<proteinExistence type="inferred from homology"/>
<dbReference type="EMBL" id="QNRR01000001">
    <property type="protein sequence ID" value="RBP48238.1"/>
    <property type="molecule type" value="Genomic_DNA"/>
</dbReference>
<keyword evidence="3" id="KW-0732">Signal</keyword>
<evidence type="ECO:0000256" key="2">
    <source>
        <dbReference type="ARBA" id="ARBA00022801"/>
    </source>
</evidence>
<feature type="domain" description="BD-FAE-like" evidence="4">
    <location>
        <begin position="50"/>
        <end position="244"/>
    </location>
</feature>
<dbReference type="AlphaFoldDB" id="A0A366HY43"/>
<gene>
    <name evidence="5" type="ORF">DES53_1011039</name>
</gene>
<dbReference type="RefSeq" id="WP_113957106.1">
    <property type="nucleotide sequence ID" value="NZ_QNRR01000001.1"/>
</dbReference>
<organism evidence="5 6">
    <name type="scientific">Roseimicrobium gellanilyticum</name>
    <dbReference type="NCBI Taxonomy" id="748857"/>
    <lineage>
        <taxon>Bacteria</taxon>
        <taxon>Pseudomonadati</taxon>
        <taxon>Verrucomicrobiota</taxon>
        <taxon>Verrucomicrobiia</taxon>
        <taxon>Verrucomicrobiales</taxon>
        <taxon>Verrucomicrobiaceae</taxon>
        <taxon>Roseimicrobium</taxon>
    </lineage>
</organism>
<evidence type="ECO:0000256" key="1">
    <source>
        <dbReference type="ARBA" id="ARBA00010515"/>
    </source>
</evidence>
<name>A0A366HY43_9BACT</name>
<dbReference type="PANTHER" id="PTHR48081">
    <property type="entry name" value="AB HYDROLASE SUPERFAMILY PROTEIN C4A8.06C"/>
    <property type="match status" value="1"/>
</dbReference>
<protein>
    <submittedName>
        <fullName evidence="5">Alpha/beta hydrolase family protein</fullName>
    </submittedName>
</protein>
<accession>A0A366HY43</accession>
<dbReference type="InterPro" id="IPR049492">
    <property type="entry name" value="BD-FAE-like_dom"/>
</dbReference>
<feature type="signal peptide" evidence="3">
    <location>
        <begin position="1"/>
        <end position="23"/>
    </location>
</feature>
<dbReference type="SUPFAM" id="SSF53474">
    <property type="entry name" value="alpha/beta-Hydrolases"/>
    <property type="match status" value="1"/>
</dbReference>
<comment type="caution">
    <text evidence="5">The sequence shown here is derived from an EMBL/GenBank/DDBJ whole genome shotgun (WGS) entry which is preliminary data.</text>
</comment>
<reference evidence="5 6" key="1">
    <citation type="submission" date="2018-06" db="EMBL/GenBank/DDBJ databases">
        <title>Genomic Encyclopedia of Type Strains, Phase IV (KMG-IV): sequencing the most valuable type-strain genomes for metagenomic binning, comparative biology and taxonomic classification.</title>
        <authorList>
            <person name="Goeker M."/>
        </authorList>
    </citation>
    <scope>NUCLEOTIDE SEQUENCE [LARGE SCALE GENOMIC DNA]</scope>
    <source>
        <strain evidence="5 6">DSM 25532</strain>
    </source>
</reference>
<evidence type="ECO:0000259" key="4">
    <source>
        <dbReference type="Pfam" id="PF20434"/>
    </source>
</evidence>